<protein>
    <submittedName>
        <fullName evidence="1">Uncharacterized protein</fullName>
    </submittedName>
</protein>
<accession>A0AAV4J4U6</accession>
<dbReference type="Proteomes" id="UP000762676">
    <property type="component" value="Unassembled WGS sequence"/>
</dbReference>
<reference evidence="1 2" key="1">
    <citation type="journal article" date="2021" name="Elife">
        <title>Chloroplast acquisition without the gene transfer in kleptoplastic sea slugs, Plakobranchus ocellatus.</title>
        <authorList>
            <person name="Maeda T."/>
            <person name="Takahashi S."/>
            <person name="Yoshida T."/>
            <person name="Shimamura S."/>
            <person name="Takaki Y."/>
            <person name="Nagai Y."/>
            <person name="Toyoda A."/>
            <person name="Suzuki Y."/>
            <person name="Arimoto A."/>
            <person name="Ishii H."/>
            <person name="Satoh N."/>
            <person name="Nishiyama T."/>
            <person name="Hasebe M."/>
            <person name="Maruyama T."/>
            <person name="Minagawa J."/>
            <person name="Obokata J."/>
            <person name="Shigenobu S."/>
        </authorList>
    </citation>
    <scope>NUCLEOTIDE SEQUENCE [LARGE SCALE GENOMIC DNA]</scope>
</reference>
<sequence>MKVSGLHDRQADRGYPNWVRCRTSVERILYGELQSGARSHSCQKQIFKDILKALMKDFNFDLTLWEALAIIPPAWCGPVIKGAKTYEQQRLQAVKIKRAAQKALANCNPTPQATAAPWT</sequence>
<proteinExistence type="predicted"/>
<evidence type="ECO:0000313" key="1">
    <source>
        <dbReference type="EMBL" id="GFS17849.1"/>
    </source>
</evidence>
<dbReference type="AlphaFoldDB" id="A0AAV4J4U6"/>
<dbReference type="EMBL" id="BMAT01013669">
    <property type="protein sequence ID" value="GFS17849.1"/>
    <property type="molecule type" value="Genomic_DNA"/>
</dbReference>
<keyword evidence="2" id="KW-1185">Reference proteome</keyword>
<comment type="caution">
    <text evidence="1">The sequence shown here is derived from an EMBL/GenBank/DDBJ whole genome shotgun (WGS) entry which is preliminary data.</text>
</comment>
<name>A0AAV4J4U6_9GAST</name>
<organism evidence="1 2">
    <name type="scientific">Elysia marginata</name>
    <dbReference type="NCBI Taxonomy" id="1093978"/>
    <lineage>
        <taxon>Eukaryota</taxon>
        <taxon>Metazoa</taxon>
        <taxon>Spiralia</taxon>
        <taxon>Lophotrochozoa</taxon>
        <taxon>Mollusca</taxon>
        <taxon>Gastropoda</taxon>
        <taxon>Heterobranchia</taxon>
        <taxon>Euthyneura</taxon>
        <taxon>Panpulmonata</taxon>
        <taxon>Sacoglossa</taxon>
        <taxon>Placobranchoidea</taxon>
        <taxon>Plakobranchidae</taxon>
        <taxon>Elysia</taxon>
    </lineage>
</organism>
<evidence type="ECO:0000313" key="2">
    <source>
        <dbReference type="Proteomes" id="UP000762676"/>
    </source>
</evidence>
<gene>
    <name evidence="1" type="ORF">ElyMa_006832800</name>
</gene>